<keyword evidence="3" id="KW-1185">Reference proteome</keyword>
<evidence type="ECO:0000256" key="1">
    <source>
        <dbReference type="SAM" id="SignalP"/>
    </source>
</evidence>
<evidence type="ECO:0000313" key="2">
    <source>
        <dbReference type="EMBL" id="KAG0577652.1"/>
    </source>
</evidence>
<dbReference type="Proteomes" id="UP000822688">
    <property type="component" value="Chromosome 5"/>
</dbReference>
<evidence type="ECO:0008006" key="4">
    <source>
        <dbReference type="Google" id="ProtNLM"/>
    </source>
</evidence>
<proteinExistence type="predicted"/>
<name>A0A8T0I2H9_CERPU</name>
<accession>A0A8T0I2H9</accession>
<feature type="signal peptide" evidence="1">
    <location>
        <begin position="1"/>
        <end position="19"/>
    </location>
</feature>
<reference evidence="2" key="1">
    <citation type="submission" date="2020-06" db="EMBL/GenBank/DDBJ databases">
        <title>WGS assembly of Ceratodon purpureus strain R40.</title>
        <authorList>
            <person name="Carey S.B."/>
            <person name="Jenkins J."/>
            <person name="Shu S."/>
            <person name="Lovell J.T."/>
            <person name="Sreedasyam A."/>
            <person name="Maumus F."/>
            <person name="Tiley G.P."/>
            <person name="Fernandez-Pozo N."/>
            <person name="Barry K."/>
            <person name="Chen C."/>
            <person name="Wang M."/>
            <person name="Lipzen A."/>
            <person name="Daum C."/>
            <person name="Saski C.A."/>
            <person name="Payton A.C."/>
            <person name="Mcbreen J.C."/>
            <person name="Conrad R.E."/>
            <person name="Kollar L.M."/>
            <person name="Olsson S."/>
            <person name="Huttunen S."/>
            <person name="Landis J.B."/>
            <person name="Wickett N.J."/>
            <person name="Johnson M.G."/>
            <person name="Rensing S.A."/>
            <person name="Grimwood J."/>
            <person name="Schmutz J."/>
            <person name="Mcdaniel S.F."/>
        </authorList>
    </citation>
    <scope>NUCLEOTIDE SEQUENCE</scope>
    <source>
        <strain evidence="2">R40</strain>
    </source>
</reference>
<protein>
    <recommendedName>
        <fullName evidence="4">Secreted protein</fullName>
    </recommendedName>
</protein>
<dbReference type="AlphaFoldDB" id="A0A8T0I2H9"/>
<comment type="caution">
    <text evidence="2">The sequence shown here is derived from an EMBL/GenBank/DDBJ whole genome shotgun (WGS) entry which is preliminary data.</text>
</comment>
<evidence type="ECO:0000313" key="3">
    <source>
        <dbReference type="Proteomes" id="UP000822688"/>
    </source>
</evidence>
<feature type="chain" id="PRO_5035857123" description="Secreted protein" evidence="1">
    <location>
        <begin position="20"/>
        <end position="66"/>
    </location>
</feature>
<keyword evidence="1" id="KW-0732">Signal</keyword>
<sequence length="66" mass="7782">MTNVLSLIMWITQMVLVLRQSIPVYQVESLYLCYRVSVIAVQLNLHLTELHRRRMIPLFSLIVLVL</sequence>
<gene>
    <name evidence="2" type="ORF">KC19_5G170200</name>
</gene>
<organism evidence="2 3">
    <name type="scientific">Ceratodon purpureus</name>
    <name type="common">Fire moss</name>
    <name type="synonym">Dicranum purpureum</name>
    <dbReference type="NCBI Taxonomy" id="3225"/>
    <lineage>
        <taxon>Eukaryota</taxon>
        <taxon>Viridiplantae</taxon>
        <taxon>Streptophyta</taxon>
        <taxon>Embryophyta</taxon>
        <taxon>Bryophyta</taxon>
        <taxon>Bryophytina</taxon>
        <taxon>Bryopsida</taxon>
        <taxon>Dicranidae</taxon>
        <taxon>Pseudoditrichales</taxon>
        <taxon>Ditrichaceae</taxon>
        <taxon>Ceratodon</taxon>
    </lineage>
</organism>
<dbReference type="EMBL" id="CM026425">
    <property type="protein sequence ID" value="KAG0577652.1"/>
    <property type="molecule type" value="Genomic_DNA"/>
</dbReference>